<evidence type="ECO:0000313" key="7">
    <source>
        <dbReference type="EMBL" id="SYX09307.1"/>
    </source>
</evidence>
<dbReference type="GO" id="GO:0016791">
    <property type="term" value="F:phosphatase activity"/>
    <property type="evidence" value="ECO:0007669"/>
    <property type="project" value="UniProtKB-ARBA"/>
</dbReference>
<evidence type="ECO:0000256" key="3">
    <source>
        <dbReference type="ARBA" id="ARBA00022723"/>
    </source>
</evidence>
<evidence type="ECO:0000256" key="4">
    <source>
        <dbReference type="ARBA" id="ARBA00022801"/>
    </source>
</evidence>
<dbReference type="Proteomes" id="UP000258476">
    <property type="component" value="Chromosome"/>
</dbReference>
<accession>A0A3B0Q8V1</accession>
<dbReference type="KEGG" id="chla:C834K_0869"/>
<dbReference type="CDD" id="cd01517">
    <property type="entry name" value="PAP_phosphatase"/>
    <property type="match status" value="1"/>
</dbReference>
<feature type="binding site" evidence="6">
    <location>
        <position position="71"/>
    </location>
    <ligand>
        <name>Mg(2+)</name>
        <dbReference type="ChEBI" id="CHEBI:18420"/>
        <label>1</label>
        <note>catalytic</note>
    </ligand>
</feature>
<sequence>MPSHLLDYQRVAESIVEKTISELIRYRQRLPLVHFWTKPDGSFVTPADYAVQYCLQKKLSTTFPHIPFIGEEVLDPVSDNDKINKILEFVHKLDPKATSEDLLETLTPYQEISSLYWLVDPIDGTSGFIKNRFFATAVSLIYEDNPILAVMACPSIDPHTFKIYSAAKNYGTSLFGTAIDSRRHLKSGTTLTGKFCEASLAARNQQHHTTRLLSLSLPGQPQAYRVDSQYKYAMVAEGSVDFFIRYPFAISQAKAWDHAPGAFLVEESGGIVSDIFGNQLNYRREDFILENHPIILASGNKDIHRITLDALQERLNIVPEENLLAY</sequence>
<keyword evidence="8" id="KW-1185">Reference proteome</keyword>
<dbReference type="InterPro" id="IPR000760">
    <property type="entry name" value="Inositol_monophosphatase-like"/>
</dbReference>
<dbReference type="PANTHER" id="PTHR43200:SF6">
    <property type="entry name" value="3'(2'),5'-BISPHOSPHATE NUCLEOTIDASE"/>
    <property type="match status" value="1"/>
</dbReference>
<keyword evidence="4" id="KW-0378">Hydrolase</keyword>
<dbReference type="AlphaFoldDB" id="A0A3B0Q8V1"/>
<dbReference type="InterPro" id="IPR020583">
    <property type="entry name" value="Inositol_monoP_metal-BS"/>
</dbReference>
<dbReference type="PANTHER" id="PTHR43200">
    <property type="entry name" value="PHOSPHATASE"/>
    <property type="match status" value="1"/>
</dbReference>
<dbReference type="OrthoDB" id="9772456at2"/>
<organism evidence="7 8">
    <name type="scientific">Chlamydia poikilotherma</name>
    <dbReference type="NCBI Taxonomy" id="1967783"/>
    <lineage>
        <taxon>Bacteria</taxon>
        <taxon>Pseudomonadati</taxon>
        <taxon>Chlamydiota</taxon>
        <taxon>Chlamydiia</taxon>
        <taxon>Chlamydiales</taxon>
        <taxon>Chlamydiaceae</taxon>
        <taxon>Chlamydia/Chlamydophila group</taxon>
        <taxon>Chlamydia</taxon>
    </lineage>
</organism>
<evidence type="ECO:0000256" key="2">
    <source>
        <dbReference type="ARBA" id="ARBA00009759"/>
    </source>
</evidence>
<dbReference type="RefSeq" id="WP_117274591.1">
    <property type="nucleotide sequence ID" value="NZ_LS992154.1"/>
</dbReference>
<dbReference type="Gene3D" id="3.30.540.10">
    <property type="entry name" value="Fructose-1,6-Bisphosphatase, subunit A, domain 1"/>
    <property type="match status" value="1"/>
</dbReference>
<evidence type="ECO:0000256" key="1">
    <source>
        <dbReference type="ARBA" id="ARBA00001946"/>
    </source>
</evidence>
<reference evidence="8" key="1">
    <citation type="submission" date="2017-11" db="EMBL/GenBank/DDBJ databases">
        <authorList>
            <person name="Seth-Smith MB H."/>
        </authorList>
    </citation>
    <scope>NUCLEOTIDE SEQUENCE [LARGE SCALE GENOMIC DNA]</scope>
</reference>
<evidence type="ECO:0000256" key="5">
    <source>
        <dbReference type="ARBA" id="ARBA00022842"/>
    </source>
</evidence>
<dbReference type="SUPFAM" id="SSF56655">
    <property type="entry name" value="Carbohydrate phosphatase"/>
    <property type="match status" value="1"/>
</dbReference>
<dbReference type="GO" id="GO:0046872">
    <property type="term" value="F:metal ion binding"/>
    <property type="evidence" value="ECO:0007669"/>
    <property type="project" value="UniProtKB-KW"/>
</dbReference>
<feature type="binding site" evidence="6">
    <location>
        <position position="257"/>
    </location>
    <ligand>
        <name>Mg(2+)</name>
        <dbReference type="ChEBI" id="CHEBI:18420"/>
        <label>1</label>
        <note>catalytic</note>
    </ligand>
</feature>
<dbReference type="PROSITE" id="PS00629">
    <property type="entry name" value="IMP_1"/>
    <property type="match status" value="1"/>
</dbReference>
<evidence type="ECO:0000313" key="8">
    <source>
        <dbReference type="Proteomes" id="UP000258476"/>
    </source>
</evidence>
<keyword evidence="3 6" id="KW-0479">Metal-binding</keyword>
<keyword evidence="5 6" id="KW-0460">Magnesium</keyword>
<comment type="cofactor">
    <cofactor evidence="1 6">
        <name>Mg(2+)</name>
        <dbReference type="ChEBI" id="CHEBI:18420"/>
    </cofactor>
</comment>
<dbReference type="GO" id="GO:0000105">
    <property type="term" value="P:L-histidine biosynthetic process"/>
    <property type="evidence" value="ECO:0007669"/>
    <property type="project" value="TreeGrafter"/>
</dbReference>
<name>A0A3B0Q8V1_9CHLA</name>
<dbReference type="EMBL" id="LS992154">
    <property type="protein sequence ID" value="SYX09307.1"/>
    <property type="molecule type" value="Genomic_DNA"/>
</dbReference>
<feature type="binding site" evidence="6">
    <location>
        <position position="120"/>
    </location>
    <ligand>
        <name>Mg(2+)</name>
        <dbReference type="ChEBI" id="CHEBI:18420"/>
        <label>1</label>
        <note>catalytic</note>
    </ligand>
</feature>
<comment type="similarity">
    <text evidence="2">Belongs to the inositol monophosphatase superfamily.</text>
</comment>
<protein>
    <submittedName>
        <fullName evidence="7">Inositol-1-monophosphatase,adenosine-3'(2'),5'-bi sphosphate nucleotidase,3'(2'),5'-bisphosphate nucleotidase,Inositol monophosphatase family</fullName>
    </submittedName>
</protein>
<dbReference type="Gene3D" id="3.40.190.80">
    <property type="match status" value="1"/>
</dbReference>
<evidence type="ECO:0000256" key="6">
    <source>
        <dbReference type="PIRSR" id="PIRSR600760-2"/>
    </source>
</evidence>
<feature type="binding site" evidence="6">
    <location>
        <position position="123"/>
    </location>
    <ligand>
        <name>Mg(2+)</name>
        <dbReference type="ChEBI" id="CHEBI:18420"/>
        <label>1</label>
        <note>catalytic</note>
    </ligand>
</feature>
<dbReference type="Pfam" id="PF00459">
    <property type="entry name" value="Inositol_P"/>
    <property type="match status" value="1"/>
</dbReference>
<dbReference type="InterPro" id="IPR051090">
    <property type="entry name" value="Inositol_monoP_superfamily"/>
</dbReference>
<proteinExistence type="inferred from homology"/>
<gene>
    <name evidence="7" type="primary">suhB</name>
    <name evidence="7" type="ORF">C834K_0869</name>
</gene>
<feature type="binding site" evidence="6">
    <location>
        <position position="122"/>
    </location>
    <ligand>
        <name>Mg(2+)</name>
        <dbReference type="ChEBI" id="CHEBI:18420"/>
        <label>1</label>
        <note>catalytic</note>
    </ligand>
</feature>